<dbReference type="EMBL" id="MFLD01000035">
    <property type="protein sequence ID" value="OGG58783.1"/>
    <property type="molecule type" value="Genomic_DNA"/>
</dbReference>
<evidence type="ECO:0000256" key="1">
    <source>
        <dbReference type="SAM" id="Phobius"/>
    </source>
</evidence>
<feature type="transmembrane region" description="Helical" evidence="1">
    <location>
        <begin position="72"/>
        <end position="92"/>
    </location>
</feature>
<feature type="transmembrane region" description="Helical" evidence="1">
    <location>
        <begin position="43"/>
        <end position="60"/>
    </location>
</feature>
<proteinExistence type="predicted"/>
<evidence type="ECO:0000313" key="3">
    <source>
        <dbReference type="Proteomes" id="UP000178042"/>
    </source>
</evidence>
<accession>A0A1F6DBH0</accession>
<reference evidence="2 3" key="1">
    <citation type="journal article" date="2016" name="Nat. Commun.">
        <title>Thousands of microbial genomes shed light on interconnected biogeochemical processes in an aquifer system.</title>
        <authorList>
            <person name="Anantharaman K."/>
            <person name="Brown C.T."/>
            <person name="Hug L.A."/>
            <person name="Sharon I."/>
            <person name="Castelle C.J."/>
            <person name="Probst A.J."/>
            <person name="Thomas B.C."/>
            <person name="Singh A."/>
            <person name="Wilkins M.J."/>
            <person name="Karaoz U."/>
            <person name="Brodie E.L."/>
            <person name="Williams K.H."/>
            <person name="Hubbard S.S."/>
            <person name="Banfield J.F."/>
        </authorList>
    </citation>
    <scope>NUCLEOTIDE SEQUENCE [LARGE SCALE GENOMIC DNA]</scope>
</reference>
<organism evidence="2 3">
    <name type="scientific">Candidatus Kaiserbacteria bacterium RIFCSPHIGHO2_02_FULL_49_16</name>
    <dbReference type="NCBI Taxonomy" id="1798490"/>
    <lineage>
        <taxon>Bacteria</taxon>
        <taxon>Candidatus Kaiseribacteriota</taxon>
    </lineage>
</organism>
<dbReference type="Proteomes" id="UP000178042">
    <property type="component" value="Unassembled WGS sequence"/>
</dbReference>
<evidence type="ECO:0000313" key="2">
    <source>
        <dbReference type="EMBL" id="OGG58783.1"/>
    </source>
</evidence>
<keyword evidence="1" id="KW-0812">Transmembrane</keyword>
<name>A0A1F6DBH0_9BACT</name>
<dbReference type="AlphaFoldDB" id="A0A1F6DBH0"/>
<protein>
    <submittedName>
        <fullName evidence="2">Uncharacterized protein</fullName>
    </submittedName>
</protein>
<keyword evidence="1" id="KW-1133">Transmembrane helix</keyword>
<gene>
    <name evidence="2" type="ORF">A3C86_03375</name>
</gene>
<sequence>MTPEPIFANLTLVLCGLGTLERIRTHFQSTTDDLVARSSFSRMTYWVGLVALYFVARFGFVPRLQANQQISWLGLPMPAPSAALAPCAHIFLRSAKLPMG</sequence>
<comment type="caution">
    <text evidence="2">The sequence shown here is derived from an EMBL/GenBank/DDBJ whole genome shotgun (WGS) entry which is preliminary data.</text>
</comment>
<keyword evidence="1" id="KW-0472">Membrane</keyword>